<dbReference type="RefSeq" id="WP_201166344.1">
    <property type="nucleotide sequence ID" value="NZ_JAEPWM010000001.1"/>
</dbReference>
<dbReference type="Proteomes" id="UP000630528">
    <property type="component" value="Unassembled WGS sequence"/>
</dbReference>
<evidence type="ECO:0000313" key="5">
    <source>
        <dbReference type="EMBL" id="MBK6004977.1"/>
    </source>
</evidence>
<dbReference type="GO" id="GO:0003700">
    <property type="term" value="F:DNA-binding transcription factor activity"/>
    <property type="evidence" value="ECO:0007669"/>
    <property type="project" value="InterPro"/>
</dbReference>
<proteinExistence type="predicted"/>
<dbReference type="Pfam" id="PF01047">
    <property type="entry name" value="MarR"/>
    <property type="match status" value="1"/>
</dbReference>
<evidence type="ECO:0000259" key="4">
    <source>
        <dbReference type="PROSITE" id="PS50995"/>
    </source>
</evidence>
<evidence type="ECO:0000256" key="3">
    <source>
        <dbReference type="ARBA" id="ARBA00023163"/>
    </source>
</evidence>
<dbReference type="PANTHER" id="PTHR33164">
    <property type="entry name" value="TRANSCRIPTIONAL REGULATOR, MARR FAMILY"/>
    <property type="match status" value="1"/>
</dbReference>
<sequence>MSNRRSPRLDLTPAGRMEEARLQKVLGYQLAQATIVTDAIFREQVGKPLNLRPVEYTVLTLIAENPGGSLVRLARALCVTPPNISTMVDRLEAKGLIARESSEEDRRAHVLHVTSKGADLVRKATQKIVAAESQALPLSAGEQAILAELLHKVALARSKVLGG</sequence>
<dbReference type="SMART" id="SM00347">
    <property type="entry name" value="HTH_MARR"/>
    <property type="match status" value="1"/>
</dbReference>
<keyword evidence="1" id="KW-0805">Transcription regulation</keyword>
<name>A0A934TPA8_9BURK</name>
<feature type="domain" description="HTH marR-type" evidence="4">
    <location>
        <begin position="23"/>
        <end position="155"/>
    </location>
</feature>
<evidence type="ECO:0000256" key="2">
    <source>
        <dbReference type="ARBA" id="ARBA00023125"/>
    </source>
</evidence>
<dbReference type="InterPro" id="IPR036390">
    <property type="entry name" value="WH_DNA-bd_sf"/>
</dbReference>
<reference evidence="5" key="1">
    <citation type="journal article" date="2012" name="J. Microbiol. Biotechnol.">
        <title>Ramlibacter ginsenosidimutans sp. nov., with ginsenoside-converting activity.</title>
        <authorList>
            <person name="Wang L."/>
            <person name="An D.S."/>
            <person name="Kim S.G."/>
            <person name="Jin F.X."/>
            <person name="Kim S.C."/>
            <person name="Lee S.T."/>
            <person name="Im W.T."/>
        </authorList>
    </citation>
    <scope>NUCLEOTIDE SEQUENCE</scope>
    <source>
        <strain evidence="5">KACC 17527</strain>
    </source>
</reference>
<dbReference type="SUPFAM" id="SSF46785">
    <property type="entry name" value="Winged helix' DNA-binding domain"/>
    <property type="match status" value="1"/>
</dbReference>
<gene>
    <name evidence="5" type="ORF">JJB11_02630</name>
</gene>
<dbReference type="InterPro" id="IPR000835">
    <property type="entry name" value="HTH_MarR-typ"/>
</dbReference>
<dbReference type="AlphaFoldDB" id="A0A934TPA8"/>
<dbReference type="PANTHER" id="PTHR33164:SF95">
    <property type="entry name" value="TRANSCRIPTIONAL REGULATOR"/>
    <property type="match status" value="1"/>
</dbReference>
<dbReference type="GO" id="GO:0003677">
    <property type="term" value="F:DNA binding"/>
    <property type="evidence" value="ECO:0007669"/>
    <property type="project" value="UniProtKB-KW"/>
</dbReference>
<evidence type="ECO:0000313" key="6">
    <source>
        <dbReference type="Proteomes" id="UP000630528"/>
    </source>
</evidence>
<comment type="caution">
    <text evidence="5">The sequence shown here is derived from an EMBL/GenBank/DDBJ whole genome shotgun (WGS) entry which is preliminary data.</text>
</comment>
<dbReference type="GO" id="GO:0006950">
    <property type="term" value="P:response to stress"/>
    <property type="evidence" value="ECO:0007669"/>
    <property type="project" value="TreeGrafter"/>
</dbReference>
<dbReference type="PROSITE" id="PS50995">
    <property type="entry name" value="HTH_MARR_2"/>
    <property type="match status" value="1"/>
</dbReference>
<dbReference type="EMBL" id="JAEPWM010000001">
    <property type="protein sequence ID" value="MBK6004977.1"/>
    <property type="molecule type" value="Genomic_DNA"/>
</dbReference>
<keyword evidence="3" id="KW-0804">Transcription</keyword>
<protein>
    <submittedName>
        <fullName evidence="5">MarR family transcriptional regulator</fullName>
    </submittedName>
</protein>
<dbReference type="PROSITE" id="PS01117">
    <property type="entry name" value="HTH_MARR_1"/>
    <property type="match status" value="1"/>
</dbReference>
<dbReference type="InterPro" id="IPR023187">
    <property type="entry name" value="Tscrpt_reg_MarR-type_CS"/>
</dbReference>
<dbReference type="InterPro" id="IPR039422">
    <property type="entry name" value="MarR/SlyA-like"/>
</dbReference>
<dbReference type="PRINTS" id="PR00598">
    <property type="entry name" value="HTHMARR"/>
</dbReference>
<keyword evidence="6" id="KW-1185">Reference proteome</keyword>
<evidence type="ECO:0000256" key="1">
    <source>
        <dbReference type="ARBA" id="ARBA00023015"/>
    </source>
</evidence>
<keyword evidence="2" id="KW-0238">DNA-binding</keyword>
<accession>A0A934TPA8</accession>
<dbReference type="Gene3D" id="1.10.10.10">
    <property type="entry name" value="Winged helix-like DNA-binding domain superfamily/Winged helix DNA-binding domain"/>
    <property type="match status" value="1"/>
</dbReference>
<reference evidence="5" key="2">
    <citation type="submission" date="2021-01" db="EMBL/GenBank/DDBJ databases">
        <authorList>
            <person name="Kang M."/>
        </authorList>
    </citation>
    <scope>NUCLEOTIDE SEQUENCE</scope>
    <source>
        <strain evidence="5">KACC 17527</strain>
    </source>
</reference>
<organism evidence="5 6">
    <name type="scientific">Ramlibacter ginsenosidimutans</name>
    <dbReference type="NCBI Taxonomy" id="502333"/>
    <lineage>
        <taxon>Bacteria</taxon>
        <taxon>Pseudomonadati</taxon>
        <taxon>Pseudomonadota</taxon>
        <taxon>Betaproteobacteria</taxon>
        <taxon>Burkholderiales</taxon>
        <taxon>Comamonadaceae</taxon>
        <taxon>Ramlibacter</taxon>
    </lineage>
</organism>
<dbReference type="InterPro" id="IPR036388">
    <property type="entry name" value="WH-like_DNA-bd_sf"/>
</dbReference>